<evidence type="ECO:0000313" key="1">
    <source>
        <dbReference type="EMBL" id="MBD2534204.1"/>
    </source>
</evidence>
<dbReference type="RefSeq" id="WP_190944719.1">
    <property type="nucleotide sequence ID" value="NZ_JACJSI010000142.1"/>
</dbReference>
<accession>A0ABR8DXP2</accession>
<keyword evidence="2" id="KW-1185">Reference proteome</keyword>
<gene>
    <name evidence="1" type="ORF">H6G97_33630</name>
</gene>
<name>A0ABR8DXP2_9NOSO</name>
<sequence length="122" mass="13896">MNAMSGGWWGFLYLLVVTGAFCLALQQIWASDVVKVCSFNKALSKVTVKYHGLQTKIKDFPLQDVRRVEVRHRTGFAYGCAFEGHQLWLVTRNFNRNISLSEEGNNKASLEALANRVREFLI</sequence>
<protein>
    <submittedName>
        <fullName evidence="1">Uncharacterized protein</fullName>
    </submittedName>
</protein>
<reference evidence="1 2" key="1">
    <citation type="journal article" date="2020" name="ISME J.">
        <title>Comparative genomics reveals insights into cyanobacterial evolution and habitat adaptation.</title>
        <authorList>
            <person name="Chen M.Y."/>
            <person name="Teng W.K."/>
            <person name="Zhao L."/>
            <person name="Hu C.X."/>
            <person name="Zhou Y.K."/>
            <person name="Han B.P."/>
            <person name="Song L.R."/>
            <person name="Shu W.S."/>
        </authorList>
    </citation>
    <scope>NUCLEOTIDE SEQUENCE [LARGE SCALE GENOMIC DNA]</scope>
    <source>
        <strain evidence="1 2">FACHB-838</strain>
    </source>
</reference>
<dbReference type="Proteomes" id="UP000623440">
    <property type="component" value="Unassembled WGS sequence"/>
</dbReference>
<comment type="caution">
    <text evidence="1">The sequence shown here is derived from an EMBL/GenBank/DDBJ whole genome shotgun (WGS) entry which is preliminary data.</text>
</comment>
<dbReference type="EMBL" id="JACJSI010000142">
    <property type="protein sequence ID" value="MBD2534204.1"/>
    <property type="molecule type" value="Genomic_DNA"/>
</dbReference>
<evidence type="ECO:0000313" key="2">
    <source>
        <dbReference type="Proteomes" id="UP000623440"/>
    </source>
</evidence>
<proteinExistence type="predicted"/>
<organism evidence="1 2">
    <name type="scientific">Nostoc flagelliforme FACHB-838</name>
    <dbReference type="NCBI Taxonomy" id="2692904"/>
    <lineage>
        <taxon>Bacteria</taxon>
        <taxon>Bacillati</taxon>
        <taxon>Cyanobacteriota</taxon>
        <taxon>Cyanophyceae</taxon>
        <taxon>Nostocales</taxon>
        <taxon>Nostocaceae</taxon>
        <taxon>Nostoc</taxon>
    </lineage>
</organism>